<keyword evidence="3" id="KW-0509">mRNA transport</keyword>
<evidence type="ECO:0000259" key="11">
    <source>
        <dbReference type="PROSITE" id="PS51319"/>
    </source>
</evidence>
<organism evidence="12 13">
    <name type="scientific">Anopheles culicifacies</name>
    <dbReference type="NCBI Taxonomy" id="139723"/>
    <lineage>
        <taxon>Eukaryota</taxon>
        <taxon>Metazoa</taxon>
        <taxon>Ecdysozoa</taxon>
        <taxon>Arthropoda</taxon>
        <taxon>Hexapoda</taxon>
        <taxon>Insecta</taxon>
        <taxon>Pterygota</taxon>
        <taxon>Neoptera</taxon>
        <taxon>Endopterygota</taxon>
        <taxon>Diptera</taxon>
        <taxon>Nematocera</taxon>
        <taxon>Culicoidea</taxon>
        <taxon>Culicidae</taxon>
        <taxon>Anophelinae</taxon>
        <taxon>Anopheles</taxon>
        <taxon>culicifacies species complex</taxon>
    </lineage>
</organism>
<evidence type="ECO:0000256" key="4">
    <source>
        <dbReference type="ARBA" id="ARBA00023015"/>
    </source>
</evidence>
<dbReference type="GO" id="GO:0012505">
    <property type="term" value="C:endomembrane system"/>
    <property type="evidence" value="ECO:0007669"/>
    <property type="project" value="TreeGrafter"/>
</dbReference>
<dbReference type="GO" id="GO:0051028">
    <property type="term" value="P:mRNA transport"/>
    <property type="evidence" value="ECO:0007669"/>
    <property type="project" value="UniProtKB-KW"/>
</dbReference>
<comment type="similarity">
    <text evidence="8">Belongs to the IWS1 family.</text>
</comment>
<evidence type="ECO:0000313" key="12">
    <source>
        <dbReference type="EnsemblMetazoa" id="ACUA024944-PA"/>
    </source>
</evidence>
<evidence type="ECO:0000256" key="3">
    <source>
        <dbReference type="ARBA" id="ARBA00022816"/>
    </source>
</evidence>
<dbReference type="Proteomes" id="UP000075883">
    <property type="component" value="Unassembled WGS sequence"/>
</dbReference>
<keyword evidence="2" id="KW-0507">mRNA processing</keyword>
<evidence type="ECO:0000313" key="13">
    <source>
        <dbReference type="Proteomes" id="UP000075883"/>
    </source>
</evidence>
<evidence type="ECO:0000256" key="7">
    <source>
        <dbReference type="ARBA" id="ARBA00023242"/>
    </source>
</evidence>
<keyword evidence="5" id="KW-0804">Transcription</keyword>
<dbReference type="Gene3D" id="1.20.930.10">
    <property type="entry name" value="Conserved domain common to transcription factors TFIIS, elongin A, CRSP70"/>
    <property type="match status" value="1"/>
</dbReference>
<dbReference type="Gene3D" id="3.90.1300.10">
    <property type="entry name" value="Amidase signature (AS) domain"/>
    <property type="match status" value="1"/>
</dbReference>
<dbReference type="EMBL" id="AXCM01000082">
    <property type="status" value="NOT_ANNOTATED_CDS"/>
    <property type="molecule type" value="Genomic_DNA"/>
</dbReference>
<dbReference type="InterPro" id="IPR023631">
    <property type="entry name" value="Amidase_dom"/>
</dbReference>
<name>A0A182MS48_9DIPT</name>
<dbReference type="STRING" id="139723.A0A182MS48"/>
<dbReference type="PANTHER" id="PTHR43372:SF2">
    <property type="entry name" value="IP13792P"/>
    <property type="match status" value="1"/>
</dbReference>
<evidence type="ECO:0000256" key="10">
    <source>
        <dbReference type="SAM" id="MobiDB-lite"/>
    </source>
</evidence>
<reference evidence="13" key="1">
    <citation type="submission" date="2013-09" db="EMBL/GenBank/DDBJ databases">
        <title>The Genome Sequence of Anopheles culicifacies species A.</title>
        <authorList>
            <consortium name="The Broad Institute Genomics Platform"/>
            <person name="Neafsey D.E."/>
            <person name="Besansky N."/>
            <person name="Howell P."/>
            <person name="Walton C."/>
            <person name="Young S.K."/>
            <person name="Zeng Q."/>
            <person name="Gargeya S."/>
            <person name="Fitzgerald M."/>
            <person name="Haas B."/>
            <person name="Abouelleil A."/>
            <person name="Allen A.W."/>
            <person name="Alvarado L."/>
            <person name="Arachchi H.M."/>
            <person name="Berlin A.M."/>
            <person name="Chapman S.B."/>
            <person name="Gainer-Dewar J."/>
            <person name="Goldberg J."/>
            <person name="Griggs A."/>
            <person name="Gujja S."/>
            <person name="Hansen M."/>
            <person name="Howarth C."/>
            <person name="Imamovic A."/>
            <person name="Ireland A."/>
            <person name="Larimer J."/>
            <person name="McCowan C."/>
            <person name="Murphy C."/>
            <person name="Pearson M."/>
            <person name="Poon T.W."/>
            <person name="Priest M."/>
            <person name="Roberts A."/>
            <person name="Saif S."/>
            <person name="Shea T."/>
            <person name="Sisk P."/>
            <person name="Sykes S."/>
            <person name="Wortman J."/>
            <person name="Nusbaum C."/>
            <person name="Birren B."/>
        </authorList>
    </citation>
    <scope>NUCLEOTIDE SEQUENCE [LARGE SCALE GENOMIC DNA]</scope>
    <source>
        <strain evidence="13">A-37</strain>
    </source>
</reference>
<dbReference type="VEuPathDB" id="VectorBase:ACUA024944"/>
<dbReference type="PROSITE" id="PS51319">
    <property type="entry name" value="TFIIS_N"/>
    <property type="match status" value="1"/>
</dbReference>
<dbReference type="Pfam" id="PF08711">
    <property type="entry name" value="Med26"/>
    <property type="match status" value="1"/>
</dbReference>
<dbReference type="InterPro" id="IPR035441">
    <property type="entry name" value="TFIIS/LEDGF_dom_sf"/>
</dbReference>
<dbReference type="GO" id="GO:0008380">
    <property type="term" value="P:RNA splicing"/>
    <property type="evidence" value="ECO:0007669"/>
    <property type="project" value="UniProtKB-KW"/>
</dbReference>
<dbReference type="InterPro" id="IPR017923">
    <property type="entry name" value="TFIIS_N"/>
</dbReference>
<dbReference type="Pfam" id="PF01425">
    <property type="entry name" value="Amidase"/>
    <property type="match status" value="1"/>
</dbReference>
<keyword evidence="1" id="KW-0813">Transport</keyword>
<keyword evidence="4" id="KW-0805">Transcription regulation</keyword>
<dbReference type="InterPro" id="IPR036928">
    <property type="entry name" value="AS_sf"/>
</dbReference>
<comment type="subcellular location">
    <subcellularLocation>
        <location evidence="9">Nucleus</location>
    </subcellularLocation>
</comment>
<keyword evidence="6" id="KW-0508">mRNA splicing</keyword>
<dbReference type="PANTHER" id="PTHR43372">
    <property type="entry name" value="FATTY-ACID AMIDE HYDROLASE"/>
    <property type="match status" value="1"/>
</dbReference>
<evidence type="ECO:0000256" key="6">
    <source>
        <dbReference type="ARBA" id="ARBA00023187"/>
    </source>
</evidence>
<proteinExistence type="inferred from homology"/>
<evidence type="ECO:0000256" key="2">
    <source>
        <dbReference type="ARBA" id="ARBA00022664"/>
    </source>
</evidence>
<protein>
    <recommendedName>
        <fullName evidence="11">TFIIS N-terminal domain-containing protein</fullName>
    </recommendedName>
</protein>
<evidence type="ECO:0000256" key="1">
    <source>
        <dbReference type="ARBA" id="ARBA00022448"/>
    </source>
</evidence>
<dbReference type="AlphaFoldDB" id="A0A182MS48"/>
<dbReference type="SUPFAM" id="SSF75304">
    <property type="entry name" value="Amidase signature (AS) enzymes"/>
    <property type="match status" value="1"/>
</dbReference>
<dbReference type="EnsemblMetazoa" id="ACUA024944-RA">
    <property type="protein sequence ID" value="ACUA024944-PA"/>
    <property type="gene ID" value="ACUA024944"/>
</dbReference>
<evidence type="ECO:0000256" key="9">
    <source>
        <dbReference type="PROSITE-ProRule" id="PRU00649"/>
    </source>
</evidence>
<dbReference type="GO" id="GO:0005634">
    <property type="term" value="C:nucleus"/>
    <property type="evidence" value="ECO:0007669"/>
    <property type="project" value="UniProtKB-SubCell"/>
</dbReference>
<dbReference type="GO" id="GO:0006397">
    <property type="term" value="P:mRNA processing"/>
    <property type="evidence" value="ECO:0007669"/>
    <property type="project" value="UniProtKB-KW"/>
</dbReference>
<evidence type="ECO:0000256" key="8">
    <source>
        <dbReference type="ARBA" id="ARBA00037992"/>
    </source>
</evidence>
<dbReference type="FunFam" id="1.20.930.10:FF:000001">
    <property type="entry name" value="IWS1, SUPT6H interacting protein"/>
    <property type="match status" value="1"/>
</dbReference>
<keyword evidence="7 9" id="KW-0539">Nucleus</keyword>
<feature type="region of interest" description="Disordered" evidence="10">
    <location>
        <begin position="1"/>
        <end position="20"/>
    </location>
</feature>
<feature type="region of interest" description="Disordered" evidence="10">
    <location>
        <begin position="27"/>
        <end position="51"/>
    </location>
</feature>
<feature type="domain" description="TFIIS N-terminal" evidence="11">
    <location>
        <begin position="141"/>
        <end position="219"/>
    </location>
</feature>
<feature type="region of interest" description="Disordered" evidence="10">
    <location>
        <begin position="64"/>
        <end position="85"/>
    </location>
</feature>
<evidence type="ECO:0000256" key="5">
    <source>
        <dbReference type="ARBA" id="ARBA00023163"/>
    </source>
</evidence>
<dbReference type="InterPro" id="IPR052739">
    <property type="entry name" value="FAAH2"/>
</dbReference>
<accession>A0A182MS48</accession>
<keyword evidence="13" id="KW-1185">Reference proteome</keyword>
<sequence>MDNSCDDEAVSIHTDSDASDTFVEAAQEKKNETNIVYEDNQDGTNEGWERGQFMTDFDIMRARKKAESTRRRKRNHSPVTNENEDSIEELLDQMKQAAAQDRQLNLESKPATKKIAILHKVMPQLFKKDLRQSFLDHNLLHVLAEWITPLPNKALPCLQIRESILKLLSSFPGIDKLYLKQSGIGKAVMYLYKHPQETKANRKQAYVLIADWFRSIYNISTDFSAMSLEERRQHDMQHVPYQHKPATPIVVPSTVAVEPDFWLFETNPKPIGPGDKGWIQRARVPLPSNKVYIVRPQSKIAVNTSSMPKKQSNRYEMSQNNREACERTYKFSMKIEPESSTMSSPLNALVEFLRLIYAKCYRKVVRECNQQMSFAIRRLLRAAMCVFSWFVMPYSQCVSGRIERRKLPPIENPLLRLSATVLAERIRKGEVRSEDVVRAYVQRCQQVNPLLNAIVEDRFEAALEEARQIDQQLAKGTLGTSEELARSKPLLGLPVSIKESLAVEGMSNTAGRKLREKKVALSDAPVVRQVKRAGGIVLLVSNTPELCLCWETYNQCTGLTRNPYNLQRTAGGSSGGEAALIAAAGSLLGVTTDIAGSSRLPAMFTGVFGHKPSPYVVSPYGHHPSCDDENWGSFFTPGAMCRYAEDLPLLLEAMRDPEGTPVTLNKPVPIGALKCYYMENDGPSGLTRPIDPDIVHAIRDVAAHLNAQRVNLKRLRWTLDISVCKMLRMKNVETIYSPQANGKPDTTIKREVFKYLLGMSKSDLPSVMIGPMQHIVNNYIPQSRLDFLDSQTEKLRKDFIDLLGTDGVFIYPGFPNTAHRHYRIFHKLVDTTYMMVFNTVGLPAASCMVGFDREKLPIGVQIVAAPGQDHLIFAVAKELERRFGGWVAPS</sequence>
<reference evidence="12" key="2">
    <citation type="submission" date="2020-05" db="UniProtKB">
        <authorList>
            <consortium name="EnsemblMetazoa"/>
        </authorList>
    </citation>
    <scope>IDENTIFICATION</scope>
    <source>
        <strain evidence="12">A-37</strain>
    </source>
</reference>